<dbReference type="SUPFAM" id="SSF54862">
    <property type="entry name" value="4Fe-4S ferredoxins"/>
    <property type="match status" value="1"/>
</dbReference>
<comment type="catalytic activity">
    <reaction evidence="12">
        <text>a quinone + NADH + 5 H(+)(in) = a quinol + NAD(+) + 4 H(+)(out)</text>
        <dbReference type="Rhea" id="RHEA:57888"/>
        <dbReference type="ChEBI" id="CHEBI:15378"/>
        <dbReference type="ChEBI" id="CHEBI:24646"/>
        <dbReference type="ChEBI" id="CHEBI:57540"/>
        <dbReference type="ChEBI" id="CHEBI:57945"/>
        <dbReference type="ChEBI" id="CHEBI:132124"/>
    </reaction>
</comment>
<feature type="binding site" evidence="12">
    <location>
        <position position="106"/>
    </location>
    <ligand>
        <name>[4Fe-4S] cluster</name>
        <dbReference type="ChEBI" id="CHEBI:49883"/>
        <label>2</label>
    </ligand>
</feature>
<feature type="binding site" evidence="12">
    <location>
        <position position="109"/>
    </location>
    <ligand>
        <name>[4Fe-4S] cluster</name>
        <dbReference type="ChEBI" id="CHEBI:49883"/>
        <label>2</label>
    </ligand>
</feature>
<comment type="subunit">
    <text evidence="12">NDH-1 is composed of 14 different subunits. Subunits NuoA, H, J, K, L, M, N constitute the membrane sector of the complex.</text>
</comment>
<dbReference type="Proteomes" id="UP001163687">
    <property type="component" value="Chromosome"/>
</dbReference>
<evidence type="ECO:0000256" key="9">
    <source>
        <dbReference type="ARBA" id="ARBA00023027"/>
    </source>
</evidence>
<keyword evidence="6 12" id="KW-1278">Translocase</keyword>
<dbReference type="InterPro" id="IPR013087">
    <property type="entry name" value="Znf_C2H2_type"/>
</dbReference>
<dbReference type="GO" id="GO:0048038">
    <property type="term" value="F:quinone binding"/>
    <property type="evidence" value="ECO:0007669"/>
    <property type="project" value="UniProtKB-KW"/>
</dbReference>
<comment type="subcellular location">
    <subcellularLocation>
        <location evidence="12">Cell membrane</location>
        <topology evidence="12">Peripheral membrane protein</topology>
    </subcellularLocation>
</comment>
<evidence type="ECO:0000256" key="5">
    <source>
        <dbReference type="ARBA" id="ARBA00022737"/>
    </source>
</evidence>
<dbReference type="InterPro" id="IPR017896">
    <property type="entry name" value="4Fe4S_Fe-S-bd"/>
</dbReference>
<feature type="binding site" evidence="12">
    <location>
        <position position="103"/>
    </location>
    <ligand>
        <name>[4Fe-4S] cluster</name>
        <dbReference type="ChEBI" id="CHEBI:49883"/>
        <label>2</label>
    </ligand>
</feature>
<organism evidence="14 15">
    <name type="scientific">Caldinitratiruptor microaerophilus</name>
    <dbReference type="NCBI Taxonomy" id="671077"/>
    <lineage>
        <taxon>Bacteria</taxon>
        <taxon>Bacillati</taxon>
        <taxon>Bacillota</taxon>
        <taxon>Clostridia</taxon>
        <taxon>Eubacteriales</taxon>
        <taxon>Symbiobacteriaceae</taxon>
        <taxon>Caldinitratiruptor</taxon>
    </lineage>
</organism>
<comment type="similarity">
    <text evidence="12">Belongs to the complex I 23 kDa subunit family.</text>
</comment>
<keyword evidence="3 12" id="KW-0874">Quinone</keyword>
<keyword evidence="10 12" id="KW-0830">Ubiquinone</keyword>
<evidence type="ECO:0000256" key="10">
    <source>
        <dbReference type="ARBA" id="ARBA00023075"/>
    </source>
</evidence>
<evidence type="ECO:0000313" key="15">
    <source>
        <dbReference type="Proteomes" id="UP001163687"/>
    </source>
</evidence>
<feature type="domain" description="4Fe-4S ferredoxin-type" evidence="13">
    <location>
        <begin position="94"/>
        <end position="123"/>
    </location>
</feature>
<keyword evidence="7 12" id="KW-0408">Iron</keyword>
<evidence type="ECO:0000256" key="12">
    <source>
        <dbReference type="HAMAP-Rule" id="MF_01351"/>
    </source>
</evidence>
<dbReference type="KEGG" id="cmic:caldi_13190"/>
<dbReference type="PANTHER" id="PTHR10849">
    <property type="entry name" value="NADH DEHYDROGENASE UBIQUINONE IRON-SULFUR PROTEIN 8, MITOCHONDRIAL"/>
    <property type="match status" value="1"/>
</dbReference>
<dbReference type="AlphaFoldDB" id="A0AA35G9F2"/>
<feature type="binding site" evidence="12">
    <location>
        <position position="73"/>
    </location>
    <ligand>
        <name>[4Fe-4S] cluster</name>
        <dbReference type="ChEBI" id="CHEBI:49883"/>
        <label>2</label>
    </ligand>
</feature>
<keyword evidence="15" id="KW-1185">Reference proteome</keyword>
<evidence type="ECO:0000256" key="4">
    <source>
        <dbReference type="ARBA" id="ARBA00022723"/>
    </source>
</evidence>
<comment type="function">
    <text evidence="12">NDH-1 shuttles electrons from NADH, via FMN and iron-sulfur (Fe-S) centers, to quinones in the respiratory chain. The immediate electron acceptor for the enzyme in this species is believed to be ubiquinone. Couples the redox reaction to proton translocation (for every two electrons transferred, four hydrogen ions are translocated across the cytoplasmic membrane), and thus conserves the redox energy in a proton gradient.</text>
</comment>
<dbReference type="GO" id="GO:0005886">
    <property type="term" value="C:plasma membrane"/>
    <property type="evidence" value="ECO:0007669"/>
    <property type="project" value="UniProtKB-SubCell"/>
</dbReference>
<dbReference type="PROSITE" id="PS00028">
    <property type="entry name" value="ZINC_FINGER_C2H2_1"/>
    <property type="match status" value="1"/>
</dbReference>
<dbReference type="PROSITE" id="PS51379">
    <property type="entry name" value="4FE4S_FER_2"/>
    <property type="match status" value="2"/>
</dbReference>
<keyword evidence="9 12" id="KW-0520">NAD</keyword>
<dbReference type="InterPro" id="IPR010226">
    <property type="entry name" value="NADH_quinone_OxRdtase_chainI"/>
</dbReference>
<dbReference type="GO" id="GO:0051539">
    <property type="term" value="F:4 iron, 4 sulfur cluster binding"/>
    <property type="evidence" value="ECO:0007669"/>
    <property type="project" value="UniProtKB-KW"/>
</dbReference>
<dbReference type="HAMAP" id="MF_01351">
    <property type="entry name" value="NDH1_NuoI"/>
    <property type="match status" value="1"/>
</dbReference>
<reference evidence="14" key="1">
    <citation type="submission" date="2022-03" db="EMBL/GenBank/DDBJ databases">
        <title>Complete genome sequence of Caldinitratiruptor microaerophilus.</title>
        <authorList>
            <person name="Mukaiyama R."/>
            <person name="Nishiyama T."/>
            <person name="Ueda K."/>
        </authorList>
    </citation>
    <scope>NUCLEOTIDE SEQUENCE</scope>
    <source>
        <strain evidence="14">JCM 16183</strain>
    </source>
</reference>
<dbReference type="InterPro" id="IPR017900">
    <property type="entry name" value="4Fe4S_Fe_S_CS"/>
</dbReference>
<proteinExistence type="inferred from homology"/>
<feature type="binding site" evidence="12">
    <location>
        <position position="113"/>
    </location>
    <ligand>
        <name>[4Fe-4S] cluster</name>
        <dbReference type="ChEBI" id="CHEBI:49883"/>
        <label>1</label>
    </ligand>
</feature>
<dbReference type="PROSITE" id="PS00198">
    <property type="entry name" value="4FE4S_FER_1"/>
    <property type="match status" value="1"/>
</dbReference>
<accession>A0AA35G9F2</accession>
<gene>
    <name evidence="12" type="primary">nuoI</name>
    <name evidence="14" type="ORF">caldi_13190</name>
</gene>
<evidence type="ECO:0000256" key="1">
    <source>
        <dbReference type="ARBA" id="ARBA00022475"/>
    </source>
</evidence>
<feature type="domain" description="4Fe-4S ferredoxin-type" evidence="13">
    <location>
        <begin position="53"/>
        <end position="83"/>
    </location>
</feature>
<evidence type="ECO:0000259" key="13">
    <source>
        <dbReference type="PROSITE" id="PS51379"/>
    </source>
</evidence>
<keyword evidence="5" id="KW-0677">Repeat</keyword>
<feature type="binding site" evidence="12">
    <location>
        <position position="69"/>
    </location>
    <ligand>
        <name>[4Fe-4S] cluster</name>
        <dbReference type="ChEBI" id="CHEBI:49883"/>
        <label>1</label>
    </ligand>
</feature>
<evidence type="ECO:0000256" key="6">
    <source>
        <dbReference type="ARBA" id="ARBA00022967"/>
    </source>
</evidence>
<evidence type="ECO:0000256" key="3">
    <source>
        <dbReference type="ARBA" id="ARBA00022719"/>
    </source>
</evidence>
<keyword evidence="2 12" id="KW-0004">4Fe-4S</keyword>
<evidence type="ECO:0000256" key="8">
    <source>
        <dbReference type="ARBA" id="ARBA00023014"/>
    </source>
</evidence>
<dbReference type="EC" id="7.1.1.-" evidence="12"/>
<protein>
    <recommendedName>
        <fullName evidence="12">NADH-quinone oxidoreductase subunit I</fullName>
        <ecNumber evidence="12">7.1.1.-</ecNumber>
    </recommendedName>
    <alternativeName>
        <fullName evidence="12">NADH dehydrogenase I subunit I</fullName>
    </alternativeName>
    <alternativeName>
        <fullName evidence="12">NDH-1 subunit I</fullName>
    </alternativeName>
</protein>
<keyword evidence="4 12" id="KW-0479">Metal-binding</keyword>
<comment type="cofactor">
    <cofactor evidence="12">
        <name>[4Fe-4S] cluster</name>
        <dbReference type="ChEBI" id="CHEBI:49883"/>
    </cofactor>
    <text evidence="12">Binds 2 [4Fe-4S] clusters per subunit.</text>
</comment>
<sequence>MYLIQEAFRTGKSLLQGLTVTFREMVFEQPITVQYPWQKPEVPDWFRGIPVLKTNLLTGEYRCTACMQCVEACPVDVIHIEWHTNKETKKKELDRFAIDMSRCMLCNLCVEACPFDSLVMASDYELCKTNPENLVFEMEDLLKIGLKYSRPIMEPHGRGVKGPPTWVFATQTGATEKDIQDPEGYLGRAPLGPKQFQEKYGAQLEAAAATHTAADD</sequence>
<keyword evidence="1 12" id="KW-1003">Cell membrane</keyword>
<evidence type="ECO:0000256" key="7">
    <source>
        <dbReference type="ARBA" id="ARBA00023004"/>
    </source>
</evidence>
<evidence type="ECO:0000256" key="11">
    <source>
        <dbReference type="ARBA" id="ARBA00023136"/>
    </source>
</evidence>
<evidence type="ECO:0000313" key="14">
    <source>
        <dbReference type="EMBL" id="BDG60229.1"/>
    </source>
</evidence>
<dbReference type="GO" id="GO:0005506">
    <property type="term" value="F:iron ion binding"/>
    <property type="evidence" value="ECO:0007669"/>
    <property type="project" value="UniProtKB-UniRule"/>
</dbReference>
<dbReference type="PANTHER" id="PTHR10849:SF24">
    <property type="entry name" value="NADH-QUINONE OXIDOREDUCTASE SUBUNIT I 2"/>
    <property type="match status" value="1"/>
</dbReference>
<keyword evidence="8 12" id="KW-0411">Iron-sulfur</keyword>
<keyword evidence="11 12" id="KW-0472">Membrane</keyword>
<feature type="binding site" evidence="12">
    <location>
        <position position="66"/>
    </location>
    <ligand>
        <name>[4Fe-4S] cluster</name>
        <dbReference type="ChEBI" id="CHEBI:49883"/>
        <label>1</label>
    </ligand>
</feature>
<dbReference type="RefSeq" id="WP_264844295.1">
    <property type="nucleotide sequence ID" value="NZ_AP025628.1"/>
</dbReference>
<name>A0AA35G9F2_9FIRM</name>
<dbReference type="EMBL" id="AP025628">
    <property type="protein sequence ID" value="BDG60229.1"/>
    <property type="molecule type" value="Genomic_DNA"/>
</dbReference>
<dbReference type="Pfam" id="PF12838">
    <property type="entry name" value="Fer4_7"/>
    <property type="match status" value="1"/>
</dbReference>
<dbReference type="Gene3D" id="3.30.70.3270">
    <property type="match status" value="1"/>
</dbReference>
<dbReference type="GO" id="GO:0050136">
    <property type="term" value="F:NADH dehydrogenase (quinone) (non-electrogenic) activity"/>
    <property type="evidence" value="ECO:0007669"/>
    <property type="project" value="UniProtKB-UniRule"/>
</dbReference>
<evidence type="ECO:0000256" key="2">
    <source>
        <dbReference type="ARBA" id="ARBA00022485"/>
    </source>
</evidence>
<feature type="binding site" evidence="12">
    <location>
        <position position="63"/>
    </location>
    <ligand>
        <name>[4Fe-4S] cluster</name>
        <dbReference type="ChEBI" id="CHEBI:49883"/>
        <label>1</label>
    </ligand>
</feature>